<keyword evidence="4 5" id="KW-0720">Serine protease</keyword>
<protein>
    <submittedName>
        <fullName evidence="8">S8 family serine peptidase</fullName>
    </submittedName>
</protein>
<dbReference type="EMBL" id="WHJF01000021">
    <property type="protein sequence ID" value="NHZ62720.1"/>
    <property type="molecule type" value="Genomic_DNA"/>
</dbReference>
<evidence type="ECO:0000256" key="1">
    <source>
        <dbReference type="ARBA" id="ARBA00011073"/>
    </source>
</evidence>
<dbReference type="PANTHER" id="PTHR43806">
    <property type="entry name" value="PEPTIDASE S8"/>
    <property type="match status" value="1"/>
</dbReference>
<keyword evidence="2 5" id="KW-0645">Protease</keyword>
<dbReference type="PROSITE" id="PS00138">
    <property type="entry name" value="SUBTILASE_SER"/>
    <property type="match status" value="1"/>
</dbReference>
<evidence type="ECO:0000256" key="5">
    <source>
        <dbReference type="PROSITE-ProRule" id="PRU01240"/>
    </source>
</evidence>
<evidence type="ECO:0000256" key="4">
    <source>
        <dbReference type="ARBA" id="ARBA00022825"/>
    </source>
</evidence>
<name>A0ABX0MRZ9_9BURK</name>
<dbReference type="InterPro" id="IPR036852">
    <property type="entry name" value="Peptidase_S8/S53_dom_sf"/>
</dbReference>
<comment type="similarity">
    <text evidence="1 5">Belongs to the peptidase S8 family.</text>
</comment>
<evidence type="ECO:0000259" key="7">
    <source>
        <dbReference type="Pfam" id="PF00082"/>
    </source>
</evidence>
<comment type="caution">
    <text evidence="8">The sequence shown here is derived from an EMBL/GenBank/DDBJ whole genome shotgun (WGS) entry which is preliminary data.</text>
</comment>
<feature type="chain" id="PRO_5045932031" evidence="6">
    <location>
        <begin position="22"/>
        <end position="489"/>
    </location>
</feature>
<proteinExistence type="inferred from homology"/>
<dbReference type="Pfam" id="PF00082">
    <property type="entry name" value="Peptidase_S8"/>
    <property type="match status" value="1"/>
</dbReference>
<keyword evidence="3 5" id="KW-0378">Hydrolase</keyword>
<evidence type="ECO:0000313" key="8">
    <source>
        <dbReference type="EMBL" id="NHZ62720.1"/>
    </source>
</evidence>
<dbReference type="Gene3D" id="3.40.50.200">
    <property type="entry name" value="Peptidase S8/S53 domain"/>
    <property type="match status" value="1"/>
</dbReference>
<dbReference type="SUPFAM" id="SSF52743">
    <property type="entry name" value="Subtilisin-like"/>
    <property type="match status" value="1"/>
</dbReference>
<feature type="active site" description="Charge relay system" evidence="5">
    <location>
        <position position="413"/>
    </location>
</feature>
<dbReference type="InterPro" id="IPR050131">
    <property type="entry name" value="Peptidase_S8_subtilisin-like"/>
</dbReference>
<feature type="active site" description="Charge relay system" evidence="5">
    <location>
        <position position="194"/>
    </location>
</feature>
<dbReference type="PRINTS" id="PR00723">
    <property type="entry name" value="SUBTILISIN"/>
</dbReference>
<sequence>MTLITQLPVLALSMAMSLAYAQSPDTTRSSPFGAADSSAAAAGPSMMQARAALAPAAVGKTNARHLDSLLAQESNEFIVLFKEEAPARMAASVVGAQRLTLQQNAFNATRQSVRAGFAKGEVEFVREYTTMPMALVRTRSRATLVKLLNDPKVASVTENIRVKPALAQSLPAIGQTQVVTSAPLGDGTVVVVLDDNADYMAPELGGCAPGTERCKVTDAISMVGGAYQKNKDSHGTAVAGIVAAVAPGAMLALLDIATRNAKNEVEADVATIIAGIDWSIWAGTRMNVAAINLSYGSPPTGPCNIGPSDALHAAFSRAREAGIIPVVASGNDYDANRVGYVACAAKRAGAVVVSATYTESGPLSDGLCGSYSRVVNTPACFANGGRDVTIYAPGTSIYIGPGIGSPYVHSGTSYAAPHVAGAVAVLRGISRPGYDQTIAYLTDTGSTMYDARNGVTTPRLDLYTSARNLGAARAMAAAPAAAKLGATAK</sequence>
<dbReference type="InterPro" id="IPR015500">
    <property type="entry name" value="Peptidase_S8_subtilisin-rel"/>
</dbReference>
<organism evidence="8 9">
    <name type="scientific">Massilia genomosp. 1</name>
    <dbReference type="NCBI Taxonomy" id="2609280"/>
    <lineage>
        <taxon>Bacteria</taxon>
        <taxon>Pseudomonadati</taxon>
        <taxon>Pseudomonadota</taxon>
        <taxon>Betaproteobacteria</taxon>
        <taxon>Burkholderiales</taxon>
        <taxon>Oxalobacteraceae</taxon>
        <taxon>Telluria group</taxon>
        <taxon>Massilia</taxon>
    </lineage>
</organism>
<dbReference type="PROSITE" id="PS51892">
    <property type="entry name" value="SUBTILASE"/>
    <property type="match status" value="1"/>
</dbReference>
<feature type="signal peptide" evidence="6">
    <location>
        <begin position="1"/>
        <end position="21"/>
    </location>
</feature>
<feature type="active site" description="Charge relay system" evidence="5">
    <location>
        <position position="234"/>
    </location>
</feature>
<evidence type="ECO:0000256" key="6">
    <source>
        <dbReference type="SAM" id="SignalP"/>
    </source>
</evidence>
<evidence type="ECO:0000256" key="2">
    <source>
        <dbReference type="ARBA" id="ARBA00022670"/>
    </source>
</evidence>
<evidence type="ECO:0000313" key="9">
    <source>
        <dbReference type="Proteomes" id="UP000610594"/>
    </source>
</evidence>
<dbReference type="Proteomes" id="UP000610594">
    <property type="component" value="Unassembled WGS sequence"/>
</dbReference>
<gene>
    <name evidence="8" type="ORF">F1735_10450</name>
</gene>
<dbReference type="CDD" id="cd00306">
    <property type="entry name" value="Peptidases_S8_S53"/>
    <property type="match status" value="1"/>
</dbReference>
<reference evidence="8 9" key="1">
    <citation type="submission" date="2019-10" db="EMBL/GenBank/DDBJ databases">
        <title>Taxonomy of Antarctic Massilia spp.: description of Massilia rubra sp. nov., Massilia aquatica sp. nov., Massilia mucilaginosa sp. nov., Massilia frigida sp. nov. isolated from streams, lakes and regoliths.</title>
        <authorList>
            <person name="Holochova P."/>
            <person name="Sedlacek I."/>
            <person name="Kralova S."/>
            <person name="Maslanova I."/>
            <person name="Busse H.-J."/>
            <person name="Stankova E."/>
            <person name="Vrbovska V."/>
            <person name="Kovarovic V."/>
            <person name="Bartak M."/>
            <person name="Svec P."/>
            <person name="Pantucek R."/>
        </authorList>
    </citation>
    <scope>NUCLEOTIDE SEQUENCE [LARGE SCALE GENOMIC DNA]</scope>
    <source>
        <strain evidence="8 9">CCM 8694</strain>
    </source>
</reference>
<dbReference type="PANTHER" id="PTHR43806:SF11">
    <property type="entry name" value="CEREVISIN-RELATED"/>
    <property type="match status" value="1"/>
</dbReference>
<accession>A0ABX0MRZ9</accession>
<dbReference type="InterPro" id="IPR023828">
    <property type="entry name" value="Peptidase_S8_Ser-AS"/>
</dbReference>
<keyword evidence="9" id="KW-1185">Reference proteome</keyword>
<dbReference type="InterPro" id="IPR000209">
    <property type="entry name" value="Peptidase_S8/S53_dom"/>
</dbReference>
<feature type="domain" description="Peptidase S8/S53" evidence="7">
    <location>
        <begin position="185"/>
        <end position="428"/>
    </location>
</feature>
<keyword evidence="6" id="KW-0732">Signal</keyword>
<evidence type="ECO:0000256" key="3">
    <source>
        <dbReference type="ARBA" id="ARBA00022801"/>
    </source>
</evidence>